<accession>A0A0N4WZ83</accession>
<keyword evidence="2" id="KW-1185">Reference proteome</keyword>
<dbReference type="EMBL" id="UZAF01019837">
    <property type="protein sequence ID" value="VDO64034.1"/>
    <property type="molecule type" value="Genomic_DNA"/>
</dbReference>
<dbReference type="Proteomes" id="UP000268014">
    <property type="component" value="Unassembled WGS sequence"/>
</dbReference>
<proteinExistence type="predicted"/>
<evidence type="ECO:0000313" key="3">
    <source>
        <dbReference type="WBParaSite" id="HPLM_0001723501-mRNA-1"/>
    </source>
</evidence>
<gene>
    <name evidence="1" type="ORF">HPLM_LOCUS17227</name>
</gene>
<evidence type="ECO:0000313" key="1">
    <source>
        <dbReference type="EMBL" id="VDO64034.1"/>
    </source>
</evidence>
<protein>
    <submittedName>
        <fullName evidence="1 3">Uncharacterized protein</fullName>
    </submittedName>
</protein>
<dbReference type="OMA" id="CCCKEGD"/>
<reference evidence="1 2" key="2">
    <citation type="submission" date="2018-11" db="EMBL/GenBank/DDBJ databases">
        <authorList>
            <consortium name="Pathogen Informatics"/>
        </authorList>
    </citation>
    <scope>NUCLEOTIDE SEQUENCE [LARGE SCALE GENOMIC DNA]</scope>
    <source>
        <strain evidence="1 2">MHpl1</strain>
    </source>
</reference>
<name>A0A0N4WZ83_HAEPC</name>
<sequence>MGKAAGVEKSIRKPRRSFANYKTKMTSLPRPDAAVTASRRQCRSLILSGQIYFSFGFSTRNSTCHHVDEELYGARVMWIKPEHMRSLLPIIARGLARLLMQNAKCPRSGKLVRPCCCKEGDPYAFAIISHSVRCL</sequence>
<dbReference type="WBParaSite" id="HPLM_0001723501-mRNA-1">
    <property type="protein sequence ID" value="HPLM_0001723501-mRNA-1"/>
    <property type="gene ID" value="HPLM_0001723501"/>
</dbReference>
<evidence type="ECO:0000313" key="2">
    <source>
        <dbReference type="Proteomes" id="UP000268014"/>
    </source>
</evidence>
<dbReference type="AlphaFoldDB" id="A0A0N4WZ83"/>
<reference evidence="3" key="1">
    <citation type="submission" date="2017-02" db="UniProtKB">
        <authorList>
            <consortium name="WormBaseParasite"/>
        </authorList>
    </citation>
    <scope>IDENTIFICATION</scope>
</reference>
<organism evidence="3">
    <name type="scientific">Haemonchus placei</name>
    <name type="common">Barber's pole worm</name>
    <dbReference type="NCBI Taxonomy" id="6290"/>
    <lineage>
        <taxon>Eukaryota</taxon>
        <taxon>Metazoa</taxon>
        <taxon>Ecdysozoa</taxon>
        <taxon>Nematoda</taxon>
        <taxon>Chromadorea</taxon>
        <taxon>Rhabditida</taxon>
        <taxon>Rhabditina</taxon>
        <taxon>Rhabditomorpha</taxon>
        <taxon>Strongyloidea</taxon>
        <taxon>Trichostrongylidae</taxon>
        <taxon>Haemonchus</taxon>
    </lineage>
</organism>